<dbReference type="Gene3D" id="1.25.40.20">
    <property type="entry name" value="Ankyrin repeat-containing domain"/>
    <property type="match status" value="2"/>
</dbReference>
<dbReference type="InterPro" id="IPR036770">
    <property type="entry name" value="Ankyrin_rpt-contain_sf"/>
</dbReference>
<reference evidence="5 6" key="1">
    <citation type="submission" date="2020-10" db="EMBL/GenBank/DDBJ databases">
        <title>Draft genome of Ramlibacter aquaticus LMG 30558.</title>
        <authorList>
            <person name="Props R."/>
        </authorList>
    </citation>
    <scope>NUCLEOTIDE SEQUENCE [LARGE SCALE GENOMIC DNA]</scope>
    <source>
        <strain evidence="5 6">LMG 30558</strain>
    </source>
</reference>
<evidence type="ECO:0000256" key="4">
    <source>
        <dbReference type="SAM" id="SignalP"/>
    </source>
</evidence>
<keyword evidence="1" id="KW-0677">Repeat</keyword>
<feature type="repeat" description="ANK" evidence="3">
    <location>
        <begin position="62"/>
        <end position="94"/>
    </location>
</feature>
<feature type="signal peptide" evidence="4">
    <location>
        <begin position="1"/>
        <end position="21"/>
    </location>
</feature>
<sequence length="219" mass="22505">MLKTSVIVLSLLCSQMAPAWAQKGADQINIHGQVLTAARAGNAAAVQQLIAQGGSPNVRDRLGNSALNLAATRGDEAMVDVLLAAQADVQQPNLAGVTPLMGASFAARPAIVRKLLAAGAAIAPLDRVHKNAATYAAAQGCTDCLAALVEAGQSVDAPLDAGLTLLMWAAGQGHEDTVRWLLAHGADASRRDARGKRAADIAADAGELQVAKRLQMEAH</sequence>
<dbReference type="Proteomes" id="UP000715965">
    <property type="component" value="Unassembled WGS sequence"/>
</dbReference>
<keyword evidence="6" id="KW-1185">Reference proteome</keyword>
<organism evidence="5 6">
    <name type="scientific">Ramlibacter aquaticus</name>
    <dbReference type="NCBI Taxonomy" id="2780094"/>
    <lineage>
        <taxon>Bacteria</taxon>
        <taxon>Pseudomonadati</taxon>
        <taxon>Pseudomonadota</taxon>
        <taxon>Betaproteobacteria</taxon>
        <taxon>Burkholderiales</taxon>
        <taxon>Comamonadaceae</taxon>
        <taxon>Ramlibacter</taxon>
    </lineage>
</organism>
<comment type="caution">
    <text evidence="5">The sequence shown here is derived from an EMBL/GenBank/DDBJ whole genome shotgun (WGS) entry which is preliminary data.</text>
</comment>
<accession>A0ABR9SFQ6</accession>
<dbReference type="InterPro" id="IPR002110">
    <property type="entry name" value="Ankyrin_rpt"/>
</dbReference>
<dbReference type="SMART" id="SM00248">
    <property type="entry name" value="ANK"/>
    <property type="match status" value="5"/>
</dbReference>
<feature type="repeat" description="ANK" evidence="3">
    <location>
        <begin position="95"/>
        <end position="127"/>
    </location>
</feature>
<dbReference type="RefSeq" id="WP_193780632.1">
    <property type="nucleotide sequence ID" value="NZ_JADDOJ010000039.1"/>
</dbReference>
<keyword evidence="2 3" id="KW-0040">ANK repeat</keyword>
<evidence type="ECO:0000256" key="3">
    <source>
        <dbReference type="PROSITE-ProRule" id="PRU00023"/>
    </source>
</evidence>
<proteinExistence type="predicted"/>
<evidence type="ECO:0000256" key="2">
    <source>
        <dbReference type="ARBA" id="ARBA00023043"/>
    </source>
</evidence>
<dbReference type="Pfam" id="PF12796">
    <property type="entry name" value="Ank_2"/>
    <property type="match status" value="2"/>
</dbReference>
<feature type="chain" id="PRO_5045243706" evidence="4">
    <location>
        <begin position="22"/>
        <end position="219"/>
    </location>
</feature>
<evidence type="ECO:0000256" key="1">
    <source>
        <dbReference type="ARBA" id="ARBA00022737"/>
    </source>
</evidence>
<dbReference type="EMBL" id="JADDOJ010000039">
    <property type="protein sequence ID" value="MBE7941090.1"/>
    <property type="molecule type" value="Genomic_DNA"/>
</dbReference>
<dbReference type="SUPFAM" id="SSF48403">
    <property type="entry name" value="Ankyrin repeat"/>
    <property type="match status" value="1"/>
</dbReference>
<protein>
    <submittedName>
        <fullName evidence="5">Ankyrin repeat domain-containing protein</fullName>
    </submittedName>
</protein>
<dbReference type="InterPro" id="IPR050776">
    <property type="entry name" value="Ank_Repeat/CDKN_Inhibitor"/>
</dbReference>
<dbReference type="PROSITE" id="PS50088">
    <property type="entry name" value="ANK_REPEAT"/>
    <property type="match status" value="3"/>
</dbReference>
<dbReference type="PANTHER" id="PTHR24201:SF16">
    <property type="entry name" value="ANKYRIN-1-LIKE-RELATED"/>
    <property type="match status" value="1"/>
</dbReference>
<gene>
    <name evidence="5" type="ORF">IM725_10970</name>
</gene>
<dbReference type="PROSITE" id="PS50297">
    <property type="entry name" value="ANK_REP_REGION"/>
    <property type="match status" value="2"/>
</dbReference>
<feature type="repeat" description="ANK" evidence="3">
    <location>
        <begin position="161"/>
        <end position="193"/>
    </location>
</feature>
<evidence type="ECO:0000313" key="6">
    <source>
        <dbReference type="Proteomes" id="UP000715965"/>
    </source>
</evidence>
<dbReference type="PANTHER" id="PTHR24201">
    <property type="entry name" value="ANK_REP_REGION DOMAIN-CONTAINING PROTEIN"/>
    <property type="match status" value="1"/>
</dbReference>
<evidence type="ECO:0000313" key="5">
    <source>
        <dbReference type="EMBL" id="MBE7941090.1"/>
    </source>
</evidence>
<name>A0ABR9SFQ6_9BURK</name>
<keyword evidence="4" id="KW-0732">Signal</keyword>